<gene>
    <name evidence="1" type="ORF">CSOJ01_03983</name>
</gene>
<dbReference type="EMBL" id="WIGN01000042">
    <property type="protein sequence ID" value="KAF6814581.1"/>
    <property type="molecule type" value="Genomic_DNA"/>
</dbReference>
<evidence type="ECO:0000313" key="2">
    <source>
        <dbReference type="Proteomes" id="UP000652219"/>
    </source>
</evidence>
<protein>
    <submittedName>
        <fullName evidence="1">Uncharacterized protein</fullName>
    </submittedName>
</protein>
<comment type="caution">
    <text evidence="1">The sequence shown here is derived from an EMBL/GenBank/DDBJ whole genome shotgun (WGS) entry which is preliminary data.</text>
</comment>
<sequence>MLLFQQIAAKRDAMLPEMRVALAAGLDEPAAAGAEYSVEEKRSSAAQSKESCLRDRMEGEIMKTIGATGGRGLLASLPPMSGNDVTKYLTGHYSAPKGQR</sequence>
<organism evidence="1 2">
    <name type="scientific">Colletotrichum sojae</name>
    <dbReference type="NCBI Taxonomy" id="2175907"/>
    <lineage>
        <taxon>Eukaryota</taxon>
        <taxon>Fungi</taxon>
        <taxon>Dikarya</taxon>
        <taxon>Ascomycota</taxon>
        <taxon>Pezizomycotina</taxon>
        <taxon>Sordariomycetes</taxon>
        <taxon>Hypocreomycetidae</taxon>
        <taxon>Glomerellales</taxon>
        <taxon>Glomerellaceae</taxon>
        <taxon>Colletotrichum</taxon>
        <taxon>Colletotrichum orchidearum species complex</taxon>
    </lineage>
</organism>
<dbReference type="Proteomes" id="UP000652219">
    <property type="component" value="Unassembled WGS sequence"/>
</dbReference>
<evidence type="ECO:0000313" key="1">
    <source>
        <dbReference type="EMBL" id="KAF6814581.1"/>
    </source>
</evidence>
<name>A0A8H6JKW9_9PEZI</name>
<accession>A0A8H6JKW9</accession>
<reference evidence="1 2" key="1">
    <citation type="journal article" date="2020" name="Phytopathology">
        <title>Genome Sequence Resources of Colletotrichum truncatum, C. plurivorum, C. musicola, and C. sojae: Four Species Pathogenic to Soybean (Glycine max).</title>
        <authorList>
            <person name="Rogerio F."/>
            <person name="Boufleur T.R."/>
            <person name="Ciampi-Guillardi M."/>
            <person name="Sukno S.A."/>
            <person name="Thon M.R."/>
            <person name="Massola Junior N.S."/>
            <person name="Baroncelli R."/>
        </authorList>
    </citation>
    <scope>NUCLEOTIDE SEQUENCE [LARGE SCALE GENOMIC DNA]</scope>
    <source>
        <strain evidence="1 2">LFN0009</strain>
    </source>
</reference>
<proteinExistence type="predicted"/>
<keyword evidence="2" id="KW-1185">Reference proteome</keyword>
<dbReference type="AlphaFoldDB" id="A0A8H6JKW9"/>